<evidence type="ECO:0000313" key="10">
    <source>
        <dbReference type="Proteomes" id="UP001172457"/>
    </source>
</evidence>
<dbReference type="SMART" id="SM00774">
    <property type="entry name" value="WRKY"/>
    <property type="match status" value="2"/>
</dbReference>
<comment type="subcellular location">
    <subcellularLocation>
        <location evidence="1">Nucleus</location>
    </subcellularLocation>
</comment>
<comment type="caution">
    <text evidence="9">The sequence shown here is derived from an EMBL/GenBank/DDBJ whole genome shotgun (WGS) entry which is preliminary data.</text>
</comment>
<dbReference type="GO" id="GO:0003700">
    <property type="term" value="F:DNA-binding transcription factor activity"/>
    <property type="evidence" value="ECO:0007669"/>
    <property type="project" value="InterPro"/>
</dbReference>
<dbReference type="Proteomes" id="UP001172457">
    <property type="component" value="Chromosome 1"/>
</dbReference>
<evidence type="ECO:0000256" key="5">
    <source>
        <dbReference type="ARBA" id="ARBA00023163"/>
    </source>
</evidence>
<evidence type="ECO:0000256" key="2">
    <source>
        <dbReference type="ARBA" id="ARBA00022737"/>
    </source>
</evidence>
<dbReference type="Pfam" id="PF03106">
    <property type="entry name" value="WRKY"/>
    <property type="match status" value="2"/>
</dbReference>
<dbReference type="AlphaFoldDB" id="A0AA38TQK3"/>
<proteinExistence type="predicted"/>
<evidence type="ECO:0000256" key="4">
    <source>
        <dbReference type="ARBA" id="ARBA00023125"/>
    </source>
</evidence>
<evidence type="ECO:0000259" key="8">
    <source>
        <dbReference type="PROSITE" id="PS50811"/>
    </source>
</evidence>
<evidence type="ECO:0000256" key="1">
    <source>
        <dbReference type="ARBA" id="ARBA00004123"/>
    </source>
</evidence>
<feature type="compositionally biased region" description="Low complexity" evidence="7">
    <location>
        <begin position="269"/>
        <end position="278"/>
    </location>
</feature>
<feature type="region of interest" description="Disordered" evidence="7">
    <location>
        <begin position="1"/>
        <end position="71"/>
    </location>
</feature>
<dbReference type="SUPFAM" id="SSF118290">
    <property type="entry name" value="WRKY DNA-binding domain"/>
    <property type="match status" value="2"/>
</dbReference>
<feature type="compositionally biased region" description="Pro residues" evidence="7">
    <location>
        <begin position="54"/>
        <end position="66"/>
    </location>
</feature>
<keyword evidence="3" id="KW-0805">Transcription regulation</keyword>
<evidence type="ECO:0000256" key="6">
    <source>
        <dbReference type="ARBA" id="ARBA00023242"/>
    </source>
</evidence>
<dbReference type="PANTHER" id="PTHR31221:SF364">
    <property type="entry name" value="WRKY TRANSCRIPTION FACTOR 33-RELATED"/>
    <property type="match status" value="1"/>
</dbReference>
<dbReference type="GO" id="GO:0005634">
    <property type="term" value="C:nucleus"/>
    <property type="evidence" value="ECO:0007669"/>
    <property type="project" value="UniProtKB-SubCell"/>
</dbReference>
<dbReference type="InterPro" id="IPR036576">
    <property type="entry name" value="WRKY_dom_sf"/>
</dbReference>
<keyword evidence="5" id="KW-0804">Transcription</keyword>
<dbReference type="InterPro" id="IPR044810">
    <property type="entry name" value="WRKY_plant"/>
</dbReference>
<dbReference type="GO" id="GO:0043565">
    <property type="term" value="F:sequence-specific DNA binding"/>
    <property type="evidence" value="ECO:0007669"/>
    <property type="project" value="InterPro"/>
</dbReference>
<gene>
    <name evidence="9" type="ORF">OSB04_001211</name>
</gene>
<evidence type="ECO:0000256" key="7">
    <source>
        <dbReference type="SAM" id="MobiDB-lite"/>
    </source>
</evidence>
<dbReference type="FunFam" id="2.20.25.80:FF:000001">
    <property type="entry name" value="WRKY transcription factor 33"/>
    <property type="match status" value="1"/>
</dbReference>
<sequence>MTSSTSIETPSNTSNSFSFMSSFSDKPPPTRPPGGLSARIAERIGSGVPKFKSIPPPSLPISPPSVSPSSYFSIPPGLSPAELLDSPVLLSSSNILPSPTTGSFPFHAFNWKNLGNNIQNQEQSIKKEQKSFSDFSFQPQSNHTTVKQQLWNPNNQKSIDEDEKAFMQSENPPLMQSFSPEISTIQTDSNSSFQSNYANNQLTQKKSEDGYNWRKYGQKQVKGSENPRSYYKCTYPSCSMKKKLETNSDGQITEIVYKGNHNHPKPQSTRRSSSTSGSNNLQTGQVSGNHEFQDYHDQGYASHGSGQFDSVTTPENSSISVGDDEFDRNSCQRSRSGGDEIDEDEPEAKRWRVSENEGISMIGGTRTVREPRVVVQTTSDIDILDDGYRWRKYGQKVVKGNPNPRSYYKCTSAGCSVRKHVERASQDLRSVITTYEGKHNHDVPMARGSGHRLPPATLGNNVPTMAIKPIAISHYQPNNSMADPVRGSRFPPSSEDQAPFTLEMLQNPGSFKFSRFENALRANYVDQQQDSERGFSGAKDEPRDDLFLESLLF</sequence>
<feature type="region of interest" description="Disordered" evidence="7">
    <location>
        <begin position="258"/>
        <end position="354"/>
    </location>
</feature>
<dbReference type="EMBL" id="JARYMX010000001">
    <property type="protein sequence ID" value="KAJ9565245.1"/>
    <property type="molecule type" value="Genomic_DNA"/>
</dbReference>
<keyword evidence="2" id="KW-0677">Repeat</keyword>
<feature type="compositionally biased region" description="Polar residues" evidence="7">
    <location>
        <begin position="1"/>
        <end position="10"/>
    </location>
</feature>
<dbReference type="InterPro" id="IPR003657">
    <property type="entry name" value="WRKY_dom"/>
</dbReference>
<feature type="compositionally biased region" description="Polar residues" evidence="7">
    <location>
        <begin position="279"/>
        <end position="290"/>
    </location>
</feature>
<feature type="region of interest" description="Disordered" evidence="7">
    <location>
        <begin position="440"/>
        <end position="459"/>
    </location>
</feature>
<name>A0AA38TQK3_9ASTR</name>
<reference evidence="9" key="1">
    <citation type="submission" date="2023-03" db="EMBL/GenBank/DDBJ databases">
        <title>Chromosome-scale reference genome and RAD-based genetic map of yellow starthistle (Centaurea solstitialis) reveal putative structural variation and QTLs associated with invader traits.</title>
        <authorList>
            <person name="Reatini B."/>
            <person name="Cang F.A."/>
            <person name="Jiang Q."/>
            <person name="Mckibben M.T.W."/>
            <person name="Barker M.S."/>
            <person name="Rieseberg L.H."/>
            <person name="Dlugosch K.M."/>
        </authorList>
    </citation>
    <scope>NUCLEOTIDE SEQUENCE</scope>
    <source>
        <strain evidence="9">CAN-66</strain>
        <tissue evidence="9">Leaf</tissue>
    </source>
</reference>
<dbReference type="Gene3D" id="2.20.25.80">
    <property type="entry name" value="WRKY domain"/>
    <property type="match status" value="2"/>
</dbReference>
<feature type="compositionally biased region" description="Low complexity" evidence="7">
    <location>
        <begin position="11"/>
        <end position="24"/>
    </location>
</feature>
<feature type="domain" description="WRKY" evidence="8">
    <location>
        <begin position="379"/>
        <end position="444"/>
    </location>
</feature>
<organism evidence="9 10">
    <name type="scientific">Centaurea solstitialis</name>
    <name type="common">yellow star-thistle</name>
    <dbReference type="NCBI Taxonomy" id="347529"/>
    <lineage>
        <taxon>Eukaryota</taxon>
        <taxon>Viridiplantae</taxon>
        <taxon>Streptophyta</taxon>
        <taxon>Embryophyta</taxon>
        <taxon>Tracheophyta</taxon>
        <taxon>Spermatophyta</taxon>
        <taxon>Magnoliopsida</taxon>
        <taxon>eudicotyledons</taxon>
        <taxon>Gunneridae</taxon>
        <taxon>Pentapetalae</taxon>
        <taxon>asterids</taxon>
        <taxon>campanulids</taxon>
        <taxon>Asterales</taxon>
        <taxon>Asteraceae</taxon>
        <taxon>Carduoideae</taxon>
        <taxon>Cardueae</taxon>
        <taxon>Centaureinae</taxon>
        <taxon>Centaurea</taxon>
    </lineage>
</organism>
<feature type="domain" description="WRKY" evidence="8">
    <location>
        <begin position="208"/>
        <end position="266"/>
    </location>
</feature>
<accession>A0AA38TQK3</accession>
<feature type="compositionally biased region" description="Polar residues" evidence="7">
    <location>
        <begin position="304"/>
        <end position="320"/>
    </location>
</feature>
<dbReference type="PANTHER" id="PTHR31221">
    <property type="entry name" value="WRKY TRANSCRIPTION FACTOR PROTEIN 1-RELATED"/>
    <property type="match status" value="1"/>
</dbReference>
<keyword evidence="6" id="KW-0539">Nucleus</keyword>
<keyword evidence="4" id="KW-0238">DNA-binding</keyword>
<evidence type="ECO:0000256" key="3">
    <source>
        <dbReference type="ARBA" id="ARBA00023015"/>
    </source>
</evidence>
<keyword evidence="10" id="KW-1185">Reference proteome</keyword>
<protein>
    <recommendedName>
        <fullName evidence="8">WRKY domain-containing protein</fullName>
    </recommendedName>
</protein>
<evidence type="ECO:0000313" key="9">
    <source>
        <dbReference type="EMBL" id="KAJ9565245.1"/>
    </source>
</evidence>
<dbReference type="PROSITE" id="PS50811">
    <property type="entry name" value="WRKY"/>
    <property type="match status" value="2"/>
</dbReference>
<dbReference type="FunFam" id="2.20.25.80:FF:000006">
    <property type="entry name" value="WRKY transcription factor"/>
    <property type="match status" value="1"/>
</dbReference>